<sequence>IGHHGLLPHGGPITHAVGGVVHGVEHVVEHIPIVGDIAKDINKGAKDVLGKLPGIGGHDSSKIGHHGLLPHGGPITHAVGGVVHGVEHVVEHIPIVGDIAKDINKGAKDVLGKLPGIGGHDSSKIGHHGLLPHGGPITHAVGGVVHGVEHVVEHIPIVGDVAKDINKGAKDVLGKLPGIGGHDSSKIGHHGLLPHGGPITHAVNGVVHGVEHVVEHIPIVGDVAKDINKGAKDVLGKLPGIGGHGSSKIGHHGLLPHGGPITHAVNGVVHGVEHVVEHIPIVGDIAKDVNKGVKAVVDKLPGIGNDDDSKSGHHGLFHHGGPIAHVVHGVEHAFEKIPIVGPIAGGLKNDAKSIVNGLKDGSELVVGKIPIVGDIASDIMKGPESIVGRISGIGGDSSKIGHHGFPPFNGPIVHAVGDVKDTVEHVVGKIPIVGDIAGDIKKGLKATVGKLPGLNGDSSKVGHHGLLGGPIAQVAGKLPGIGGKPSKVGHSGLLAHGGPIGQAVSGAAHKVEDVVEKIPLVGDLQKGARTIIGKLPGIGGDSSKVTHNKMFPHGGPIGNLVGELNKDINHVVEKIPIVGPIAKDLNKGVKSLITPPGIDGNGSGKVSHHGIHHFGLLGHVADALGHVVKDGVEKIPVVGDIAEGLKKGPKAILNKLPGTGGHDSSKIGHHGLLPLGGPIAHAVGGVAHGVEHAVDGVFHGVEHVVEHIPIVGDIAKDINKGAKDVLGKLPGIGGHDSSKIGHHGLLPHGGPITHAVNGVVHGVEHVVEHIPIVGDVAKDINKGAKDVLGKLPGIGGHDSSKIGHHGLLPHGGPITHAVNGVVHGVEHVVEHIPIVGDVAKDINKGAKGVLGKLPGIGGHDSSKIGHHGLLPHGGPITHAVNGVVHGVEHVVEHIPIVGDIAKDINKGAKDVLGKLPGIGGHDSSKIGHHGLLPHGGPITHAVGGVVHGVEHVVEHIPIVGDVAKDINKGAKDVLGKLPGIGGHDSSKIGHHGLLPHGGPITHAVNGVVHGVEHVVEHIPIVGGIAKDLNKGAKDVLGKLPGIGGHDSSKIGHHGLLPHGGPITHAVNGVVHGVEHVIEHIPIVGGIAKDLNKGAKDVLGKIPGIGGDDSSKIGHHGLLPHGGPITHAVGGVAHGLEDAIEKIPIVGDVAKDLNKGIKSVVGKLPGIGGDDSSKIGHHGLLPHGGPITHAVGGVAHGLEDAIEKIPIVGDVAKDLNKGIKSVVGKLPGIGGDDSSKIGHHGLLPHGGPITHAVGGVAHGLEDAIEKIPIVGDVAKDLNKGVKSVVGKLPGIGGDAGSKIGHHGLLPHGGPIAHVVGGVAHGVEHVVEHIPIVGDVAKDLNKGVKSVVGKLPGIGGDAGSKVGHKALPHLGLPHLGLPHLGGPITHVAGGLKDGVDHVIDNIPVVGDLKKGVDSVVSKIPIVGDIVDPKHKHHGLLGALPHLGGDDSSKIGHHGLLPHGGPISHIVGGVAHGLEDAIEKIPIVGDIAKDLNKGAKALVGKLPGIGGDAGSKVGHKALPHLGLPHLGLPHLGGPIGHVAGDVMDGAKSVVDHLPIIGPDSPKLGHHGIFGFPHHGKGIMDIPADAGESAGSAAGGAIEGTKNSAHGVGGLVGDVAGAGAKVADALVGGIPIVGDVTDGLKKGADVIGDGISGLGDAAKHVASGFIDGTDALIGDVPIVGDITGGIKKGADKVAEGLSGLGDGHIGIPGLSGDVPGIGKGIPSFADAAGDVVSGVTGSIKKGIDVVDDGISGVGNIAGDIIKGADALVGDVPIVGDITGSLKKGADLVSGGPLKIGGGLPGLGDVAGDAASTVTGGLKKGADLIGDGISGVGKAASGAASGLAKGVDAVVGKIPVVGDLTGAVKNGAEAIDDKTPSPGSGLPFGIPSIGGVAGGLVKGADSLVGKIPVVGDITGGLSKGVDVVSDHKKSLFPKLGKGHLFGGLAEEETASMMADSDDYLYEASAPAVDLSPVELEYPSFEMGYLSQADLENFDLD</sequence>
<dbReference type="RefSeq" id="XP_018288747.1">
    <property type="nucleotide sequence ID" value="XM_018436604.1"/>
</dbReference>
<evidence type="ECO:0000313" key="1">
    <source>
        <dbReference type="EMBL" id="OAD70707.1"/>
    </source>
</evidence>
<dbReference type="InParanoid" id="A0A167LLI3"/>
<protein>
    <submittedName>
        <fullName evidence="1">Uncharacterized protein</fullName>
    </submittedName>
</protein>
<dbReference type="VEuPathDB" id="FungiDB:PHYBLDRAFT_171451"/>
<organism evidence="1 2">
    <name type="scientific">Phycomyces blakesleeanus (strain ATCC 8743b / DSM 1359 / FGSC 10004 / NBRC 33097 / NRRL 1555)</name>
    <dbReference type="NCBI Taxonomy" id="763407"/>
    <lineage>
        <taxon>Eukaryota</taxon>
        <taxon>Fungi</taxon>
        <taxon>Fungi incertae sedis</taxon>
        <taxon>Mucoromycota</taxon>
        <taxon>Mucoromycotina</taxon>
        <taxon>Mucoromycetes</taxon>
        <taxon>Mucorales</taxon>
        <taxon>Phycomycetaceae</taxon>
        <taxon>Phycomyces</taxon>
    </lineage>
</organism>
<gene>
    <name evidence="1" type="ORF">PHYBLDRAFT_171451</name>
</gene>
<dbReference type="GeneID" id="28997510"/>
<keyword evidence="2" id="KW-1185">Reference proteome</keyword>
<dbReference type="EMBL" id="KV440988">
    <property type="protein sequence ID" value="OAD70707.1"/>
    <property type="molecule type" value="Genomic_DNA"/>
</dbReference>
<dbReference type="STRING" id="763407.A0A167LLI3"/>
<feature type="non-terminal residue" evidence="1">
    <location>
        <position position="1"/>
    </location>
</feature>
<name>A0A167LLI3_PHYB8</name>
<dbReference type="Proteomes" id="UP000077315">
    <property type="component" value="Unassembled WGS sequence"/>
</dbReference>
<proteinExistence type="predicted"/>
<evidence type="ECO:0000313" key="2">
    <source>
        <dbReference type="Proteomes" id="UP000077315"/>
    </source>
</evidence>
<reference evidence="2" key="1">
    <citation type="submission" date="2015-06" db="EMBL/GenBank/DDBJ databases">
        <title>Expansion of signal transduction pathways in fungi by whole-genome duplication.</title>
        <authorList>
            <consortium name="DOE Joint Genome Institute"/>
            <person name="Corrochano L.M."/>
            <person name="Kuo A."/>
            <person name="Marcet-Houben M."/>
            <person name="Polaino S."/>
            <person name="Salamov A."/>
            <person name="Villalobos J.M."/>
            <person name="Alvarez M.I."/>
            <person name="Avalos J."/>
            <person name="Benito E.P."/>
            <person name="Benoit I."/>
            <person name="Burger G."/>
            <person name="Camino L.P."/>
            <person name="Canovas D."/>
            <person name="Cerda-Olmedo E."/>
            <person name="Cheng J.-F."/>
            <person name="Dominguez A."/>
            <person name="Elias M."/>
            <person name="Eslava A.P."/>
            <person name="Glaser F."/>
            <person name="Grimwood J."/>
            <person name="Gutierrez G."/>
            <person name="Heitman J."/>
            <person name="Henrissat B."/>
            <person name="Iturriaga E.A."/>
            <person name="Lang B.F."/>
            <person name="Lavin J.L."/>
            <person name="Lee S."/>
            <person name="Li W."/>
            <person name="Lindquist E."/>
            <person name="Lopez-Garcia S."/>
            <person name="Luque E.M."/>
            <person name="Marcos A.T."/>
            <person name="Martin J."/>
            <person name="McCluskey K."/>
            <person name="Medina H.R."/>
            <person name="Miralles-Duran A."/>
            <person name="Miyazaki A."/>
            <person name="Munoz-Torres E."/>
            <person name="Oguiza J.A."/>
            <person name="Ohm R."/>
            <person name="Olmedo M."/>
            <person name="Orejas M."/>
            <person name="Ortiz-Castellanos L."/>
            <person name="Pisabarro A.G."/>
            <person name="Rodriguez-Romero J."/>
            <person name="Ruiz-Herrera J."/>
            <person name="Ruiz-Vazquez R."/>
            <person name="Sanz C."/>
            <person name="Schackwitz W."/>
            <person name="Schmutz J."/>
            <person name="Shahriari M."/>
            <person name="Shelest E."/>
            <person name="Silva-Franco F."/>
            <person name="Soanes D."/>
            <person name="Syed K."/>
            <person name="Tagua V.G."/>
            <person name="Talbot N.J."/>
            <person name="Thon M."/>
            <person name="De vries R.P."/>
            <person name="Wiebenga A."/>
            <person name="Yadav J.S."/>
            <person name="Braun E.L."/>
            <person name="Baker S."/>
            <person name="Garre V."/>
            <person name="Horwitz B."/>
            <person name="Torres-Martinez S."/>
            <person name="Idnurm A."/>
            <person name="Herrera-Estrella A."/>
            <person name="Gabaldon T."/>
            <person name="Grigoriev I.V."/>
        </authorList>
    </citation>
    <scope>NUCLEOTIDE SEQUENCE [LARGE SCALE GENOMIC DNA]</scope>
    <source>
        <strain evidence="2">NRRL 1555(-)</strain>
    </source>
</reference>
<accession>A0A167LLI3</accession>